<organism evidence="1 2">
    <name type="scientific">Ditylenchus dipsaci</name>
    <dbReference type="NCBI Taxonomy" id="166011"/>
    <lineage>
        <taxon>Eukaryota</taxon>
        <taxon>Metazoa</taxon>
        <taxon>Ecdysozoa</taxon>
        <taxon>Nematoda</taxon>
        <taxon>Chromadorea</taxon>
        <taxon>Rhabditida</taxon>
        <taxon>Tylenchina</taxon>
        <taxon>Tylenchomorpha</taxon>
        <taxon>Sphaerularioidea</taxon>
        <taxon>Anguinidae</taxon>
        <taxon>Anguininae</taxon>
        <taxon>Ditylenchus</taxon>
    </lineage>
</organism>
<name>A0A915DUX4_9BILA</name>
<dbReference type="WBParaSite" id="jg23936.1">
    <property type="protein sequence ID" value="jg23936.1"/>
    <property type="gene ID" value="jg23936"/>
</dbReference>
<protein>
    <submittedName>
        <fullName evidence="2">Uncharacterized protein</fullName>
    </submittedName>
</protein>
<dbReference type="Proteomes" id="UP000887574">
    <property type="component" value="Unplaced"/>
</dbReference>
<proteinExistence type="predicted"/>
<sequence length="101" mass="11693">MWRGRLRRPQYVGPLAEQERVWLLTRRRWLPMQRKWAVAEKQLAMERKEAAKREKELVAAEKTTGHGAKIIEAGSETSSELCGLHNVLNVNGYASSLLFRF</sequence>
<accession>A0A915DUX4</accession>
<evidence type="ECO:0000313" key="1">
    <source>
        <dbReference type="Proteomes" id="UP000887574"/>
    </source>
</evidence>
<evidence type="ECO:0000313" key="2">
    <source>
        <dbReference type="WBParaSite" id="jg23936.1"/>
    </source>
</evidence>
<dbReference type="AlphaFoldDB" id="A0A915DUX4"/>
<keyword evidence="1" id="KW-1185">Reference proteome</keyword>
<reference evidence="2" key="1">
    <citation type="submission" date="2022-11" db="UniProtKB">
        <authorList>
            <consortium name="WormBaseParasite"/>
        </authorList>
    </citation>
    <scope>IDENTIFICATION</scope>
</reference>